<feature type="transmembrane region" description="Helical" evidence="1">
    <location>
        <begin position="66"/>
        <end position="86"/>
    </location>
</feature>
<name>A0AAQ3MRS9_VIGMU</name>
<protein>
    <submittedName>
        <fullName evidence="2">Uncharacterized protein</fullName>
    </submittedName>
</protein>
<reference evidence="2 3" key="1">
    <citation type="journal article" date="2023" name="Life. Sci Alliance">
        <title>Evolutionary insights into 3D genome organization and epigenetic landscape of Vigna mungo.</title>
        <authorList>
            <person name="Junaid A."/>
            <person name="Singh B."/>
            <person name="Bhatia S."/>
        </authorList>
    </citation>
    <scope>NUCLEOTIDE SEQUENCE [LARGE SCALE GENOMIC DNA]</scope>
    <source>
        <strain evidence="2">Urdbean</strain>
    </source>
</reference>
<organism evidence="2 3">
    <name type="scientific">Vigna mungo</name>
    <name type="common">Black gram</name>
    <name type="synonym">Phaseolus mungo</name>
    <dbReference type="NCBI Taxonomy" id="3915"/>
    <lineage>
        <taxon>Eukaryota</taxon>
        <taxon>Viridiplantae</taxon>
        <taxon>Streptophyta</taxon>
        <taxon>Embryophyta</taxon>
        <taxon>Tracheophyta</taxon>
        <taxon>Spermatophyta</taxon>
        <taxon>Magnoliopsida</taxon>
        <taxon>eudicotyledons</taxon>
        <taxon>Gunneridae</taxon>
        <taxon>Pentapetalae</taxon>
        <taxon>rosids</taxon>
        <taxon>fabids</taxon>
        <taxon>Fabales</taxon>
        <taxon>Fabaceae</taxon>
        <taxon>Papilionoideae</taxon>
        <taxon>50 kb inversion clade</taxon>
        <taxon>NPAAA clade</taxon>
        <taxon>indigoferoid/millettioid clade</taxon>
        <taxon>Phaseoleae</taxon>
        <taxon>Vigna</taxon>
    </lineage>
</organism>
<dbReference type="AlphaFoldDB" id="A0AAQ3MRS9"/>
<accession>A0AAQ3MRS9</accession>
<proteinExistence type="predicted"/>
<dbReference type="Proteomes" id="UP001374535">
    <property type="component" value="Chromosome 9"/>
</dbReference>
<evidence type="ECO:0000313" key="2">
    <source>
        <dbReference type="EMBL" id="WVY95956.1"/>
    </source>
</evidence>
<gene>
    <name evidence="2" type="ORF">V8G54_028107</name>
</gene>
<evidence type="ECO:0000256" key="1">
    <source>
        <dbReference type="SAM" id="Phobius"/>
    </source>
</evidence>
<keyword evidence="1" id="KW-0472">Membrane</keyword>
<evidence type="ECO:0000313" key="3">
    <source>
        <dbReference type="Proteomes" id="UP001374535"/>
    </source>
</evidence>
<dbReference type="EMBL" id="CP144692">
    <property type="protein sequence ID" value="WVY95956.1"/>
    <property type="molecule type" value="Genomic_DNA"/>
</dbReference>
<keyword evidence="1" id="KW-0812">Transmembrane</keyword>
<keyword evidence="1" id="KW-1133">Transmembrane helix</keyword>
<sequence length="102" mass="12053">MINSINFFKCIQEMNFALSCQQLLKQVKKMAIYAMQDVVTKLEKARLVIPTFRPFEMDCILAFTEYIVRLFLVYCAILIMFFRLLIQLSFFKLITVQFTGCN</sequence>
<keyword evidence="3" id="KW-1185">Reference proteome</keyword>